<evidence type="ECO:0000256" key="5">
    <source>
        <dbReference type="ARBA" id="ARBA00022989"/>
    </source>
</evidence>
<keyword evidence="5 7" id="KW-1133">Transmembrane helix</keyword>
<dbReference type="OrthoDB" id="9812221at2"/>
<dbReference type="NCBIfam" id="TIGR00711">
    <property type="entry name" value="efflux_EmrB"/>
    <property type="match status" value="1"/>
</dbReference>
<comment type="subcellular location">
    <subcellularLocation>
        <location evidence="1">Cell membrane</location>
        <topology evidence="1">Multi-pass membrane protein</topology>
    </subcellularLocation>
</comment>
<sequence length="464" mass="49903">MRILPMVLAVALFMEHVDSNVISTSLPAIAADLNTSPIALKLAMTSYLVALSVFIPISGWISDRFTARIIFRVAIVVFLAGSVCCAFSFSLHSFVLSRFLQGIGGAMMTPVGRLLLVKSTPKNQLVIAFQWFSIPALVGPLVGPPLGGFITTFFSWHWIFLINIPIGFIGLLLSSIYLPKNEKKYIRPLDWTGFFLSAISLSGFIFGLSIVSLPALPQSVGISVTILGVIFGAIYIKHAKNRTAPLLDLKLFSDPVFARAIIGGSVFRLGIGAVPFLLPMMLQLAFGLSPIESGLMVLAAAIGSLGMKFGAKEVYARFGFRKVLMAGSLVSAMFTASNGLFYPTTPYLLMIIVLLFGGFLRSLFFSGVNALAFSDIAKEDISQATPIAAVAQQASMALGIAIAGAVLEIASSFHDNILKLGDFHTGFFVVGFISALAFFIFRTLPRDAGHALNEKSKQSTAQHR</sequence>
<dbReference type="PRINTS" id="PR01036">
    <property type="entry name" value="TCRTETB"/>
</dbReference>
<dbReference type="RefSeq" id="WP_078039852.1">
    <property type="nucleotide sequence ID" value="NZ_CP015820.1"/>
</dbReference>
<evidence type="ECO:0000256" key="6">
    <source>
        <dbReference type="ARBA" id="ARBA00023136"/>
    </source>
</evidence>
<dbReference type="KEGG" id="bapa:BBC0178_017240"/>
<dbReference type="Pfam" id="PF07690">
    <property type="entry name" value="MFS_1"/>
    <property type="match status" value="2"/>
</dbReference>
<keyword evidence="6 7" id="KW-0472">Membrane</keyword>
<dbReference type="PANTHER" id="PTHR23501:SF1">
    <property type="entry name" value="TRANSPORT PROTEIN HSRA-RELATED"/>
    <property type="match status" value="1"/>
</dbReference>
<evidence type="ECO:0000313" key="10">
    <source>
        <dbReference type="Proteomes" id="UP000189660"/>
    </source>
</evidence>
<evidence type="ECO:0000259" key="8">
    <source>
        <dbReference type="PROSITE" id="PS50850"/>
    </source>
</evidence>
<gene>
    <name evidence="9" type="ORF">BBC0178_017240</name>
</gene>
<organism evidence="9 10">
    <name type="scientific">Bartonella apihabitans</name>
    <dbReference type="NCBI Taxonomy" id="2750929"/>
    <lineage>
        <taxon>Bacteria</taxon>
        <taxon>Pseudomonadati</taxon>
        <taxon>Pseudomonadota</taxon>
        <taxon>Alphaproteobacteria</taxon>
        <taxon>Hyphomicrobiales</taxon>
        <taxon>Bartonellaceae</taxon>
        <taxon>Bartonella</taxon>
    </lineage>
</organism>
<dbReference type="PANTHER" id="PTHR23501">
    <property type="entry name" value="MAJOR FACILITATOR SUPERFAMILY"/>
    <property type="match status" value="1"/>
</dbReference>
<evidence type="ECO:0000256" key="1">
    <source>
        <dbReference type="ARBA" id="ARBA00004651"/>
    </source>
</evidence>
<keyword evidence="2" id="KW-0813">Transport</keyword>
<feature type="transmembrane region" description="Helical" evidence="7">
    <location>
        <begin position="128"/>
        <end position="150"/>
    </location>
</feature>
<accession>A0A1U9MD28</accession>
<dbReference type="Proteomes" id="UP000189660">
    <property type="component" value="Chromosome"/>
</dbReference>
<evidence type="ECO:0000256" key="4">
    <source>
        <dbReference type="ARBA" id="ARBA00022692"/>
    </source>
</evidence>
<feature type="transmembrane region" description="Helical" evidence="7">
    <location>
        <begin position="156"/>
        <end position="179"/>
    </location>
</feature>
<feature type="transmembrane region" description="Helical" evidence="7">
    <location>
        <begin position="394"/>
        <end position="413"/>
    </location>
</feature>
<feature type="transmembrane region" description="Helical" evidence="7">
    <location>
        <begin position="284"/>
        <end position="302"/>
    </location>
</feature>
<feature type="transmembrane region" description="Helical" evidence="7">
    <location>
        <begin position="95"/>
        <end position="116"/>
    </location>
</feature>
<dbReference type="AlphaFoldDB" id="A0A1U9MD28"/>
<dbReference type="PROSITE" id="PS50850">
    <property type="entry name" value="MFS"/>
    <property type="match status" value="1"/>
</dbReference>
<keyword evidence="4 7" id="KW-0812">Transmembrane</keyword>
<dbReference type="Gene3D" id="1.20.1250.20">
    <property type="entry name" value="MFS general substrate transporter like domains"/>
    <property type="match status" value="1"/>
</dbReference>
<evidence type="ECO:0000313" key="9">
    <source>
        <dbReference type="EMBL" id="AQT43177.1"/>
    </source>
</evidence>
<feature type="transmembrane region" description="Helical" evidence="7">
    <location>
        <begin position="425"/>
        <end position="444"/>
    </location>
</feature>
<feature type="transmembrane region" description="Helical" evidence="7">
    <location>
        <begin position="69"/>
        <end position="89"/>
    </location>
</feature>
<dbReference type="Gene3D" id="1.20.1720.10">
    <property type="entry name" value="Multidrug resistance protein D"/>
    <property type="match status" value="1"/>
</dbReference>
<feature type="transmembrane region" description="Helical" evidence="7">
    <location>
        <begin position="38"/>
        <end position="57"/>
    </location>
</feature>
<feature type="transmembrane region" description="Helical" evidence="7">
    <location>
        <begin position="256"/>
        <end position="278"/>
    </location>
</feature>
<dbReference type="GO" id="GO:0005886">
    <property type="term" value="C:plasma membrane"/>
    <property type="evidence" value="ECO:0007669"/>
    <property type="project" value="UniProtKB-SubCell"/>
</dbReference>
<evidence type="ECO:0000256" key="7">
    <source>
        <dbReference type="SAM" id="Phobius"/>
    </source>
</evidence>
<feature type="transmembrane region" description="Helical" evidence="7">
    <location>
        <begin position="323"/>
        <end position="341"/>
    </location>
</feature>
<dbReference type="InterPro" id="IPR020846">
    <property type="entry name" value="MFS_dom"/>
</dbReference>
<feature type="transmembrane region" description="Helical" evidence="7">
    <location>
        <begin position="347"/>
        <end position="373"/>
    </location>
</feature>
<keyword evidence="10" id="KW-1185">Reference proteome</keyword>
<evidence type="ECO:0000256" key="3">
    <source>
        <dbReference type="ARBA" id="ARBA00022475"/>
    </source>
</evidence>
<dbReference type="EMBL" id="CP015820">
    <property type="protein sequence ID" value="AQT43177.1"/>
    <property type="molecule type" value="Genomic_DNA"/>
</dbReference>
<dbReference type="SUPFAM" id="SSF103473">
    <property type="entry name" value="MFS general substrate transporter"/>
    <property type="match status" value="1"/>
</dbReference>
<feature type="transmembrane region" description="Helical" evidence="7">
    <location>
        <begin position="191"/>
        <end position="213"/>
    </location>
</feature>
<feature type="transmembrane region" description="Helical" evidence="7">
    <location>
        <begin position="219"/>
        <end position="236"/>
    </location>
</feature>
<evidence type="ECO:0000256" key="2">
    <source>
        <dbReference type="ARBA" id="ARBA00022448"/>
    </source>
</evidence>
<keyword evidence="3" id="KW-1003">Cell membrane</keyword>
<dbReference type="InterPro" id="IPR004638">
    <property type="entry name" value="EmrB-like"/>
</dbReference>
<dbReference type="CDD" id="cd17503">
    <property type="entry name" value="MFS_LmrB_MDR_like"/>
    <property type="match status" value="1"/>
</dbReference>
<feature type="domain" description="Major facilitator superfamily (MFS) profile" evidence="8">
    <location>
        <begin position="4"/>
        <end position="449"/>
    </location>
</feature>
<dbReference type="InterPro" id="IPR036259">
    <property type="entry name" value="MFS_trans_sf"/>
</dbReference>
<protein>
    <submittedName>
        <fullName evidence="9">Drug resistance transporter, EmrB/QacA subfamily</fullName>
    </submittedName>
</protein>
<proteinExistence type="predicted"/>
<name>A0A1U9MD28_9HYPH</name>
<dbReference type="GO" id="GO:0022857">
    <property type="term" value="F:transmembrane transporter activity"/>
    <property type="evidence" value="ECO:0007669"/>
    <property type="project" value="InterPro"/>
</dbReference>
<dbReference type="InterPro" id="IPR011701">
    <property type="entry name" value="MFS"/>
</dbReference>
<reference evidence="9 10" key="1">
    <citation type="submission" date="2016-11" db="EMBL/GenBank/DDBJ databases">
        <title>Comparative genomics of Bartonella apis.</title>
        <authorList>
            <person name="Engel P."/>
        </authorList>
    </citation>
    <scope>NUCLEOTIDE SEQUENCE [LARGE SCALE GENOMIC DNA]</scope>
    <source>
        <strain evidence="9 10">BBC0178</strain>
    </source>
</reference>